<gene>
    <name evidence="2" type="ORF">RhiirA4_486359</name>
</gene>
<dbReference type="AlphaFoldDB" id="A0A2I1HRC5"/>
<proteinExistence type="predicted"/>
<organism evidence="2 3">
    <name type="scientific">Rhizophagus irregularis</name>
    <dbReference type="NCBI Taxonomy" id="588596"/>
    <lineage>
        <taxon>Eukaryota</taxon>
        <taxon>Fungi</taxon>
        <taxon>Fungi incertae sedis</taxon>
        <taxon>Mucoromycota</taxon>
        <taxon>Glomeromycotina</taxon>
        <taxon>Glomeromycetes</taxon>
        <taxon>Glomerales</taxon>
        <taxon>Glomeraceae</taxon>
        <taxon>Rhizophagus</taxon>
    </lineage>
</organism>
<evidence type="ECO:0000256" key="1">
    <source>
        <dbReference type="SAM" id="Phobius"/>
    </source>
</evidence>
<feature type="transmembrane region" description="Helical" evidence="1">
    <location>
        <begin position="31"/>
        <end position="48"/>
    </location>
</feature>
<keyword evidence="3" id="KW-1185">Reference proteome</keyword>
<name>A0A2I1HRC5_9GLOM</name>
<keyword evidence="1" id="KW-0812">Transmembrane</keyword>
<dbReference type="Proteomes" id="UP000234323">
    <property type="component" value="Unassembled WGS sequence"/>
</dbReference>
<sequence>MSGVLARWNSSNTVPNLTLNTPNSLLKMQKYYNFFWIGTSAPLSFQLADFVNRGSLASLVFWLLKYQIISTLIYGLAIQQQALYYSILIISNAISGRQLKHPLSFGKFMIEVYLPEKL</sequence>
<comment type="caution">
    <text evidence="2">The sequence shown here is derived from an EMBL/GenBank/DDBJ whole genome shotgun (WGS) entry which is preliminary data.</text>
</comment>
<protein>
    <submittedName>
        <fullName evidence="2">Uncharacterized protein</fullName>
    </submittedName>
</protein>
<evidence type="ECO:0000313" key="3">
    <source>
        <dbReference type="Proteomes" id="UP000234323"/>
    </source>
</evidence>
<dbReference type="EMBL" id="LLXI01005323">
    <property type="protein sequence ID" value="PKY61417.1"/>
    <property type="molecule type" value="Genomic_DNA"/>
</dbReference>
<keyword evidence="1" id="KW-1133">Transmembrane helix</keyword>
<keyword evidence="1" id="KW-0472">Membrane</keyword>
<reference evidence="2 3" key="1">
    <citation type="submission" date="2015-10" db="EMBL/GenBank/DDBJ databases">
        <title>Genome analyses suggest a sexual origin of heterokaryosis in a supposedly ancient asexual fungus.</title>
        <authorList>
            <person name="Ropars J."/>
            <person name="Sedzielewska K."/>
            <person name="Noel J."/>
            <person name="Charron P."/>
            <person name="Farinelli L."/>
            <person name="Marton T."/>
            <person name="Kruger M."/>
            <person name="Pelin A."/>
            <person name="Brachmann A."/>
            <person name="Corradi N."/>
        </authorList>
    </citation>
    <scope>NUCLEOTIDE SEQUENCE [LARGE SCALE GENOMIC DNA]</scope>
    <source>
        <strain evidence="2 3">A4</strain>
    </source>
</reference>
<evidence type="ECO:0000313" key="2">
    <source>
        <dbReference type="EMBL" id="PKY61417.1"/>
    </source>
</evidence>
<accession>A0A2I1HRC5</accession>